<reference evidence="3 5" key="2">
    <citation type="submission" date="2021-03" db="EMBL/GenBank/DDBJ databases">
        <title>Mucilaginibacter strains isolated from gold and copper mining confer multi heavy-metal resistance.</title>
        <authorList>
            <person name="Li Y."/>
        </authorList>
    </citation>
    <scope>NUCLEOTIDE SEQUENCE [LARGE SCALE GENOMIC DNA]</scope>
    <source>
        <strain evidence="3 5">P2-4</strain>
    </source>
</reference>
<accession>A0AAE6MK36</accession>
<proteinExistence type="predicted"/>
<organism evidence="2 4">
    <name type="scientific">Mucilaginibacter rubeus</name>
    <dbReference type="NCBI Taxonomy" id="2027860"/>
    <lineage>
        <taxon>Bacteria</taxon>
        <taxon>Pseudomonadati</taxon>
        <taxon>Bacteroidota</taxon>
        <taxon>Sphingobacteriia</taxon>
        <taxon>Sphingobacteriales</taxon>
        <taxon>Sphingobacteriaceae</taxon>
        <taxon>Mucilaginibacter</taxon>
    </lineage>
</organism>
<dbReference type="Proteomes" id="UP000663940">
    <property type="component" value="Chromosome"/>
</dbReference>
<dbReference type="EMBL" id="CP071880">
    <property type="protein sequence ID" value="QTE51166.1"/>
    <property type="molecule type" value="Genomic_DNA"/>
</dbReference>
<evidence type="ECO:0008006" key="6">
    <source>
        <dbReference type="Google" id="ProtNLM"/>
    </source>
</evidence>
<sequence length="435" mass="48807">MKTRFLTLMLVLLSASAMAQPYYQLSSGNPLNGNPYYILPKAAIVIAIPVTTQSYIGSSTLIADYSDDEQKILALKYGFDADIYKILIKKAERKFEKSSIGNDSVKVALIAKPDYAKVFFTDAEKKWNKNKSVSFTYGSDGIVTDGESFTEDKTFDLVVKTFSSVVSIAAAVFKGPEETLAATPRVTFDDLDEIKTKMDALDHIINNDIYKDRKSILQGKYDKAFAEHFYKEKKTIKITKLYYTPKAESVPADNQYQTLFSLNPDNGKLTFNKELSQELWAVNIFTAELDPKESFKIKFTSHPQTLQNAIGRSSFPSNGFAYNIPSQKEFKLVDKKEETIYDDFIKIPQWGIVGRLNTEKNKLTFSLDPVTGELKKVVIGSSAISSDQIGGVTSGLTDAVKFARGDSKDTEREKEAKRLETEVKIRDLQKSLDQQ</sequence>
<keyword evidence="5" id="KW-1185">Reference proteome</keyword>
<name>A0AAE6MK36_9SPHI</name>
<dbReference type="AlphaFoldDB" id="A0AAE6MK36"/>
<evidence type="ECO:0000256" key="1">
    <source>
        <dbReference type="SAM" id="SignalP"/>
    </source>
</evidence>
<keyword evidence="1" id="KW-0732">Signal</keyword>
<protein>
    <recommendedName>
        <fullName evidence="6">DUF4831 family protein</fullName>
    </recommendedName>
</protein>
<dbReference type="EMBL" id="CP043451">
    <property type="protein sequence ID" value="QEM06306.1"/>
    <property type="molecule type" value="Genomic_DNA"/>
</dbReference>
<reference evidence="2 4" key="1">
    <citation type="submission" date="2019-08" db="EMBL/GenBank/DDBJ databases">
        <title>Comparative genome analysis confer to the adaptation heavy metal polluted environment.</title>
        <authorList>
            <person name="Li Y."/>
        </authorList>
    </citation>
    <scope>NUCLEOTIDE SEQUENCE [LARGE SCALE GENOMIC DNA]</scope>
    <source>
        <strain evidence="2 4">P2</strain>
    </source>
</reference>
<evidence type="ECO:0000313" key="4">
    <source>
        <dbReference type="Proteomes" id="UP000250557"/>
    </source>
</evidence>
<evidence type="ECO:0000313" key="5">
    <source>
        <dbReference type="Proteomes" id="UP000663940"/>
    </source>
</evidence>
<dbReference type="Proteomes" id="UP000250557">
    <property type="component" value="Chromosome"/>
</dbReference>
<gene>
    <name evidence="2" type="ORF">DIU31_023320</name>
    <name evidence="3" type="ORF">J3L21_04135</name>
</gene>
<feature type="chain" id="PRO_5042174096" description="DUF4831 family protein" evidence="1">
    <location>
        <begin position="20"/>
        <end position="435"/>
    </location>
</feature>
<evidence type="ECO:0000313" key="2">
    <source>
        <dbReference type="EMBL" id="QEM06306.1"/>
    </source>
</evidence>
<feature type="signal peptide" evidence="1">
    <location>
        <begin position="1"/>
        <end position="19"/>
    </location>
</feature>
<evidence type="ECO:0000313" key="3">
    <source>
        <dbReference type="EMBL" id="QTE51166.1"/>
    </source>
</evidence>
<dbReference type="RefSeq" id="WP_146750351.1">
    <property type="nucleotide sequence ID" value="NZ_CP043451.1"/>
</dbReference>